<organism evidence="1">
    <name type="scientific">bioreactor metagenome</name>
    <dbReference type="NCBI Taxonomy" id="1076179"/>
    <lineage>
        <taxon>unclassified sequences</taxon>
        <taxon>metagenomes</taxon>
        <taxon>ecological metagenomes</taxon>
    </lineage>
</organism>
<accession>A0A645EIE1</accession>
<name>A0A645EIE1_9ZZZZ</name>
<sequence length="108" mass="12304">MSARDINLIQAVPYPFRAFQVYPGNSRHAHDRIHRRTNIVRHGRQKVSFGRVGHTHCLIGVLKSYTLPLLFLSFLCNIQSYTVKGRDTIPAIQTIHITHGNGQDTLFP</sequence>
<gene>
    <name evidence="1" type="ORF">SDC9_148990</name>
</gene>
<proteinExistence type="predicted"/>
<dbReference type="EMBL" id="VSSQ01047762">
    <property type="protein sequence ID" value="MPN01778.1"/>
    <property type="molecule type" value="Genomic_DNA"/>
</dbReference>
<comment type="caution">
    <text evidence="1">The sequence shown here is derived from an EMBL/GenBank/DDBJ whole genome shotgun (WGS) entry which is preliminary data.</text>
</comment>
<reference evidence="1" key="1">
    <citation type="submission" date="2019-08" db="EMBL/GenBank/DDBJ databases">
        <authorList>
            <person name="Kucharzyk K."/>
            <person name="Murdoch R.W."/>
            <person name="Higgins S."/>
            <person name="Loffler F."/>
        </authorList>
    </citation>
    <scope>NUCLEOTIDE SEQUENCE</scope>
</reference>
<protein>
    <submittedName>
        <fullName evidence="1">Uncharacterized protein</fullName>
    </submittedName>
</protein>
<evidence type="ECO:0000313" key="1">
    <source>
        <dbReference type="EMBL" id="MPN01778.1"/>
    </source>
</evidence>
<dbReference type="AlphaFoldDB" id="A0A645EIE1"/>